<protein>
    <recommendedName>
        <fullName evidence="4">Serpentine receptor class gamma</fullName>
    </recommendedName>
</protein>
<feature type="transmembrane region" description="Helical" evidence="1">
    <location>
        <begin position="24"/>
        <end position="44"/>
    </location>
</feature>
<evidence type="ECO:0008006" key="4">
    <source>
        <dbReference type="Google" id="ProtNLM"/>
    </source>
</evidence>
<dbReference type="Proteomes" id="UP001331761">
    <property type="component" value="Unassembled WGS sequence"/>
</dbReference>
<evidence type="ECO:0000313" key="2">
    <source>
        <dbReference type="EMBL" id="KAK5986346.1"/>
    </source>
</evidence>
<gene>
    <name evidence="2" type="ORF">GCK32_020442</name>
</gene>
<organism evidence="2 3">
    <name type="scientific">Trichostrongylus colubriformis</name>
    <name type="common">Black scour worm</name>
    <dbReference type="NCBI Taxonomy" id="6319"/>
    <lineage>
        <taxon>Eukaryota</taxon>
        <taxon>Metazoa</taxon>
        <taxon>Ecdysozoa</taxon>
        <taxon>Nematoda</taxon>
        <taxon>Chromadorea</taxon>
        <taxon>Rhabditida</taxon>
        <taxon>Rhabditina</taxon>
        <taxon>Rhabditomorpha</taxon>
        <taxon>Strongyloidea</taxon>
        <taxon>Trichostrongylidae</taxon>
        <taxon>Trichostrongylus</taxon>
    </lineage>
</organism>
<keyword evidence="1" id="KW-1133">Transmembrane helix</keyword>
<keyword evidence="1" id="KW-0472">Membrane</keyword>
<evidence type="ECO:0000256" key="1">
    <source>
        <dbReference type="SAM" id="Phobius"/>
    </source>
</evidence>
<feature type="transmembrane region" description="Helical" evidence="1">
    <location>
        <begin position="64"/>
        <end position="82"/>
    </location>
</feature>
<dbReference type="EMBL" id="WIXE01000690">
    <property type="protein sequence ID" value="KAK5986346.1"/>
    <property type="molecule type" value="Genomic_DNA"/>
</dbReference>
<dbReference type="AlphaFoldDB" id="A0AAN8FTE8"/>
<proteinExistence type="predicted"/>
<accession>A0AAN8FTE8</accession>
<sequence>MLIEWHRLPRVNDFSTNRNNEKGLLLYTLLVFIFTMLSCSQQFIRGIASLGNNDVLYLWASKQFYWINDAMLSIPPLSLALLSSDLRQSIIHLFKRRKFEGVAAVAVPVFSIRGSTVRTK</sequence>
<evidence type="ECO:0000313" key="3">
    <source>
        <dbReference type="Proteomes" id="UP001331761"/>
    </source>
</evidence>
<name>A0AAN8FTE8_TRICO</name>
<keyword evidence="1" id="KW-0812">Transmembrane</keyword>
<reference evidence="2 3" key="1">
    <citation type="submission" date="2019-10" db="EMBL/GenBank/DDBJ databases">
        <title>Assembly and Annotation for the nematode Trichostrongylus colubriformis.</title>
        <authorList>
            <person name="Martin J."/>
        </authorList>
    </citation>
    <scope>NUCLEOTIDE SEQUENCE [LARGE SCALE GENOMIC DNA]</scope>
    <source>
        <strain evidence="2">G859</strain>
        <tissue evidence="2">Whole worm</tissue>
    </source>
</reference>
<keyword evidence="3" id="KW-1185">Reference proteome</keyword>
<comment type="caution">
    <text evidence="2">The sequence shown here is derived from an EMBL/GenBank/DDBJ whole genome shotgun (WGS) entry which is preliminary data.</text>
</comment>